<sequence length="994" mass="110629">MRVFRFCFTHAQTLLSFFLLRFHLFIIIGDDTMGKKNKAMKENSDGTVKQCPLTLFVSNLPYSFTNSQLEQTFSEVGPVRRCFMVTQKGSTQHRGFGYVQFAVEKDANQAIELKNSSLVGDRKIVVKHAIPRPPRENRRSKPDQEGNEGDLTESKNDDKDSELSGAEKPVSVPKEPKEEEVKVLDKPKNSRKPVEIKKAALCNDAADEGGGSEKQKVARTVIFGGLVNSAMAEDVHRQAREIGTVCSIKHPLSRNDLQQHGLLQEGCTFNASAVLYTSVKSARASVATLHKKEIGGGTVWARQLGGEGAKTQKWKLIVRNLPFKAKENEIRDAFSSAGTVWEVFIPQKSDTGLSKGFAFVKFTCKQDAENAIRKLNGSKFGSRLIAVDWAVPKKIFSSDTNDAPASEEGQQKVTDEDGSTTTEDDLENTDKKSDQGDDSDIDSVVEEDVPSEDDFDKEADIARKVLNNLITSSAKDESVNNDSVSSEEKNKPKSKETVKGADSKTSKESDKVSDISKPETSKETEDDLHRTVFITNLPFELDTEELKQRFSAFGEVEYFAPVLHQVTKRPRGTGFLKFKTAEAADNAISTANTASGMGILVKGRPLKVLKALDKKSAHDKEQEKEKNEVQDHRNLYLAKEGLILDGTPAAEGVSATDMSKRKNLERKKKTKLQSPNFHVSKTRLVIYNLPKSMTEKQLKTLCIDAVISRATKQIPVIRQIKILKDGRKGKATQEQQYSRGVAFLEFSEHQHALVALRVLNNNPETFGPEHRPIVEFALDNIQKLKLRNEKLQYQQRAPHNGNSRNENDKPNNAGVYTHGTDRKRKSQEHGKPAKDLAPDSNSEHGGRVPNGKSPQGGKSKRQKGDPKSTNTDVISSKESPKASSARKLKNNQDGQNHGAKLHEGKNSSIDSNRKISGKKEDAVFGKRKMHNQEQAGEKVSRKRPKKNKDSVGKDTVDKLDMLIEQYRSKFSHKGSQGNDGEKKQSKQLRKWFQS</sequence>
<evidence type="ECO:0000256" key="3">
    <source>
        <dbReference type="ARBA" id="ARBA00022884"/>
    </source>
</evidence>
<dbReference type="Pfam" id="PF00076">
    <property type="entry name" value="RRM_1"/>
    <property type="match status" value="3"/>
</dbReference>
<evidence type="ECO:0000313" key="9">
    <source>
        <dbReference type="EMBL" id="RHN80631.1"/>
    </source>
</evidence>
<feature type="compositionally biased region" description="Basic and acidic residues" evidence="6">
    <location>
        <begin position="947"/>
        <end position="961"/>
    </location>
</feature>
<feature type="compositionally biased region" description="Polar residues" evidence="6">
    <location>
        <begin position="792"/>
        <end position="804"/>
    </location>
</feature>
<dbReference type="CDD" id="cd12416">
    <property type="entry name" value="RRM4_RBM28_like"/>
    <property type="match status" value="1"/>
</dbReference>
<dbReference type="Gramene" id="rna4577">
    <property type="protein sequence ID" value="RHN80631.1"/>
    <property type="gene ID" value="gene4577"/>
</dbReference>
<dbReference type="GO" id="GO:0003723">
    <property type="term" value="F:RNA binding"/>
    <property type="evidence" value="ECO:0007669"/>
    <property type="project" value="UniProtKB-UniRule"/>
</dbReference>
<feature type="compositionally biased region" description="Basic and acidic residues" evidence="6">
    <location>
        <begin position="152"/>
        <end position="162"/>
    </location>
</feature>
<evidence type="ECO:0000256" key="5">
    <source>
        <dbReference type="PROSITE-ProRule" id="PRU00176"/>
    </source>
</evidence>
<dbReference type="PANTHER" id="PTHR48039">
    <property type="entry name" value="RNA-BINDING MOTIF PROTEIN 14B"/>
    <property type="match status" value="1"/>
</dbReference>
<feature type="region of interest" description="Disordered" evidence="6">
    <location>
        <begin position="792"/>
        <end position="994"/>
    </location>
</feature>
<feature type="domain" description="RRM" evidence="8">
    <location>
        <begin position="682"/>
        <end position="773"/>
    </location>
</feature>
<comment type="subcellular location">
    <subcellularLocation>
        <location evidence="1">Nucleus</location>
    </subcellularLocation>
</comment>
<feature type="compositionally biased region" description="Basic and acidic residues" evidence="6">
    <location>
        <begin position="900"/>
        <end position="924"/>
    </location>
</feature>
<comment type="caution">
    <text evidence="9">The sequence shown here is derived from an EMBL/GenBank/DDBJ whole genome shotgun (WGS) entry which is preliminary data.</text>
</comment>
<name>A0A396JV25_MEDTR</name>
<feature type="compositionally biased region" description="Basic and acidic residues" evidence="6">
    <location>
        <begin position="486"/>
        <end position="526"/>
    </location>
</feature>
<evidence type="ECO:0000256" key="4">
    <source>
        <dbReference type="ARBA" id="ARBA00023242"/>
    </source>
</evidence>
<feature type="compositionally biased region" description="Polar residues" evidence="6">
    <location>
        <begin position="867"/>
        <end position="877"/>
    </location>
</feature>
<dbReference type="InterPro" id="IPR012677">
    <property type="entry name" value="Nucleotide-bd_a/b_plait_sf"/>
</dbReference>
<dbReference type="GO" id="GO:0005634">
    <property type="term" value="C:nucleus"/>
    <property type="evidence" value="ECO:0007669"/>
    <property type="project" value="UniProtKB-SubCell"/>
</dbReference>
<dbReference type="FunFam" id="3.30.70.330:FF:000182">
    <property type="entry name" value="RNA-binding motif protein 28"/>
    <property type="match status" value="1"/>
</dbReference>
<evidence type="ECO:0000313" key="10">
    <source>
        <dbReference type="Proteomes" id="UP000265566"/>
    </source>
</evidence>
<proteinExistence type="predicted"/>
<dbReference type="EMBL" id="PSQE01000001">
    <property type="protein sequence ID" value="RHN80631.1"/>
    <property type="molecule type" value="Genomic_DNA"/>
</dbReference>
<dbReference type="PANTHER" id="PTHR48039:SF5">
    <property type="entry name" value="RNA-BINDING PROTEIN 28"/>
    <property type="match status" value="1"/>
</dbReference>
<feature type="signal peptide" evidence="7">
    <location>
        <begin position="1"/>
        <end position="29"/>
    </location>
</feature>
<dbReference type="SMART" id="SM00360">
    <property type="entry name" value="RRM"/>
    <property type="match status" value="4"/>
</dbReference>
<keyword evidence="3 5" id="KW-0694">RNA-binding</keyword>
<dbReference type="PROSITE" id="PS50102">
    <property type="entry name" value="RRM"/>
    <property type="match status" value="4"/>
</dbReference>
<evidence type="ECO:0000256" key="1">
    <source>
        <dbReference type="ARBA" id="ARBA00004123"/>
    </source>
</evidence>
<evidence type="ECO:0000259" key="8">
    <source>
        <dbReference type="PROSITE" id="PS50102"/>
    </source>
</evidence>
<feature type="compositionally biased region" description="Basic and acidic residues" evidence="6">
    <location>
        <begin position="827"/>
        <end position="846"/>
    </location>
</feature>
<accession>A0A396JV25</accession>
<dbReference type="CDD" id="cd12415">
    <property type="entry name" value="RRM3_RBM28_like"/>
    <property type="match status" value="1"/>
</dbReference>
<keyword evidence="7" id="KW-0732">Signal</keyword>
<protein>
    <submittedName>
        <fullName evidence="9">Putative nucleotide-binding alpha-beta plait domain-containing protein</fullName>
    </submittedName>
</protein>
<dbReference type="SUPFAM" id="SSF54928">
    <property type="entry name" value="RNA-binding domain, RBD"/>
    <property type="match status" value="3"/>
</dbReference>
<feature type="domain" description="RRM" evidence="8">
    <location>
        <begin position="53"/>
        <end position="131"/>
    </location>
</feature>
<feature type="chain" id="PRO_5017228237" evidence="7">
    <location>
        <begin position="30"/>
        <end position="994"/>
    </location>
</feature>
<feature type="region of interest" description="Disordered" evidence="6">
    <location>
        <begin position="652"/>
        <end position="673"/>
    </location>
</feature>
<feature type="region of interest" description="Disordered" evidence="6">
    <location>
        <begin position="475"/>
        <end position="526"/>
    </location>
</feature>
<feature type="compositionally biased region" description="Basic residues" evidence="6">
    <location>
        <begin position="661"/>
        <end position="671"/>
    </location>
</feature>
<feature type="region of interest" description="Disordered" evidence="6">
    <location>
        <begin position="397"/>
        <end position="458"/>
    </location>
</feature>
<feature type="compositionally biased region" description="Basic and acidic residues" evidence="6">
    <location>
        <begin position="133"/>
        <end position="144"/>
    </location>
</feature>
<gene>
    <name evidence="9" type="ORF">MtrunA17_Chr1g0190351</name>
</gene>
<feature type="domain" description="RRM" evidence="8">
    <location>
        <begin position="314"/>
        <end position="392"/>
    </location>
</feature>
<feature type="compositionally biased region" description="Acidic residues" evidence="6">
    <location>
        <begin position="416"/>
        <end position="427"/>
    </location>
</feature>
<feature type="compositionally biased region" description="Basic residues" evidence="6">
    <location>
        <begin position="985"/>
        <end position="994"/>
    </location>
</feature>
<organism evidence="9 10">
    <name type="scientific">Medicago truncatula</name>
    <name type="common">Barrel medic</name>
    <name type="synonym">Medicago tribuloides</name>
    <dbReference type="NCBI Taxonomy" id="3880"/>
    <lineage>
        <taxon>Eukaryota</taxon>
        <taxon>Viridiplantae</taxon>
        <taxon>Streptophyta</taxon>
        <taxon>Embryophyta</taxon>
        <taxon>Tracheophyta</taxon>
        <taxon>Spermatophyta</taxon>
        <taxon>Magnoliopsida</taxon>
        <taxon>eudicotyledons</taxon>
        <taxon>Gunneridae</taxon>
        <taxon>Pentapetalae</taxon>
        <taxon>rosids</taxon>
        <taxon>fabids</taxon>
        <taxon>Fabales</taxon>
        <taxon>Fabaceae</taxon>
        <taxon>Papilionoideae</taxon>
        <taxon>50 kb inversion clade</taxon>
        <taxon>NPAAA clade</taxon>
        <taxon>Hologalegina</taxon>
        <taxon>IRL clade</taxon>
        <taxon>Trifolieae</taxon>
        <taxon>Medicago</taxon>
    </lineage>
</organism>
<dbReference type="Proteomes" id="UP000265566">
    <property type="component" value="Chromosome 1"/>
</dbReference>
<feature type="domain" description="RRM" evidence="8">
    <location>
        <begin position="530"/>
        <end position="613"/>
    </location>
</feature>
<keyword evidence="4" id="KW-0539">Nucleus</keyword>
<dbReference type="CDD" id="cd12413">
    <property type="entry name" value="RRM1_RBM28_like"/>
    <property type="match status" value="1"/>
</dbReference>
<dbReference type="InterPro" id="IPR000504">
    <property type="entry name" value="RRM_dom"/>
</dbReference>
<evidence type="ECO:0000256" key="7">
    <source>
        <dbReference type="SAM" id="SignalP"/>
    </source>
</evidence>
<dbReference type="Gene3D" id="3.30.70.330">
    <property type="match status" value="4"/>
</dbReference>
<dbReference type="AlphaFoldDB" id="A0A396JV25"/>
<evidence type="ECO:0000256" key="6">
    <source>
        <dbReference type="SAM" id="MobiDB-lite"/>
    </source>
</evidence>
<evidence type="ECO:0000256" key="2">
    <source>
        <dbReference type="ARBA" id="ARBA00022737"/>
    </source>
</evidence>
<dbReference type="InterPro" id="IPR035979">
    <property type="entry name" value="RBD_domain_sf"/>
</dbReference>
<reference evidence="10" key="1">
    <citation type="journal article" date="2018" name="Nat. Plants">
        <title>Whole-genome landscape of Medicago truncatula symbiotic genes.</title>
        <authorList>
            <person name="Pecrix Y."/>
            <person name="Staton S.E."/>
            <person name="Sallet E."/>
            <person name="Lelandais-Briere C."/>
            <person name="Moreau S."/>
            <person name="Carrere S."/>
            <person name="Blein T."/>
            <person name="Jardinaud M.F."/>
            <person name="Latrasse D."/>
            <person name="Zouine M."/>
            <person name="Zahm M."/>
            <person name="Kreplak J."/>
            <person name="Mayjonade B."/>
            <person name="Satge C."/>
            <person name="Perez M."/>
            <person name="Cauet S."/>
            <person name="Marande W."/>
            <person name="Chantry-Darmon C."/>
            <person name="Lopez-Roques C."/>
            <person name="Bouchez O."/>
            <person name="Berard A."/>
            <person name="Debelle F."/>
            <person name="Munos S."/>
            <person name="Bendahmane A."/>
            <person name="Berges H."/>
            <person name="Niebel A."/>
            <person name="Buitink J."/>
            <person name="Frugier F."/>
            <person name="Benhamed M."/>
            <person name="Crespi M."/>
            <person name="Gouzy J."/>
            <person name="Gamas P."/>
        </authorList>
    </citation>
    <scope>NUCLEOTIDE SEQUENCE [LARGE SCALE GENOMIC DNA]</scope>
    <source>
        <strain evidence="10">cv. Jemalong A17</strain>
    </source>
</reference>
<dbReference type="InterPro" id="IPR051945">
    <property type="entry name" value="RRM_MRD1_RNA_proc_ribogen"/>
</dbReference>
<feature type="region of interest" description="Disordered" evidence="6">
    <location>
        <begin position="124"/>
        <end position="190"/>
    </location>
</feature>
<dbReference type="CDD" id="cd12414">
    <property type="entry name" value="RRM2_RBM28_like"/>
    <property type="match status" value="1"/>
</dbReference>
<keyword evidence="2" id="KW-0677">Repeat</keyword>
<feature type="compositionally biased region" description="Acidic residues" evidence="6">
    <location>
        <begin position="436"/>
        <end position="457"/>
    </location>
</feature>
<feature type="compositionally biased region" description="Basic and acidic residues" evidence="6">
    <location>
        <begin position="174"/>
        <end position="190"/>
    </location>
</feature>